<evidence type="ECO:0000259" key="1">
    <source>
        <dbReference type="PROSITE" id="PS50851"/>
    </source>
</evidence>
<dbReference type="Pfam" id="PF01584">
    <property type="entry name" value="CheW"/>
    <property type="match status" value="1"/>
</dbReference>
<name>A0AAW9PPG5_9CYAN</name>
<dbReference type="Gene3D" id="2.40.50.180">
    <property type="entry name" value="CheA-289, Domain 4"/>
    <property type="match status" value="1"/>
</dbReference>
<keyword evidence="3" id="KW-1185">Reference proteome</keyword>
<sequence>MSTGVGLLLSYSRYILTNLGEQTLVFPDAFVREVLLIDRASILSLPFYNPAVLGVVHKHGTVIPLLLLRQALGEPKVLVPETLTVIHVTNLAQEIEGVGLIVDKLVGSVTSEQYEQMIAQKLESSALTSLESDRSRESTPDSDYIQIESLISQIPSQVWQPQRWHIPATAS</sequence>
<dbReference type="GO" id="GO:0007165">
    <property type="term" value="P:signal transduction"/>
    <property type="evidence" value="ECO:0007669"/>
    <property type="project" value="InterPro"/>
</dbReference>
<dbReference type="RefSeq" id="WP_330482428.1">
    <property type="nucleotide sequence ID" value="NZ_JAZBJZ010000011.1"/>
</dbReference>
<protein>
    <submittedName>
        <fullName evidence="2">Chemotaxis protein CheW</fullName>
    </submittedName>
</protein>
<dbReference type="Proteomes" id="UP001333818">
    <property type="component" value="Unassembled WGS sequence"/>
</dbReference>
<dbReference type="AlphaFoldDB" id="A0AAW9PPG5"/>
<dbReference type="EMBL" id="JAZBJZ010000011">
    <property type="protein sequence ID" value="MEE3716004.1"/>
    <property type="molecule type" value="Genomic_DNA"/>
</dbReference>
<evidence type="ECO:0000313" key="3">
    <source>
        <dbReference type="Proteomes" id="UP001333818"/>
    </source>
</evidence>
<dbReference type="GO" id="GO:0006935">
    <property type="term" value="P:chemotaxis"/>
    <property type="evidence" value="ECO:0007669"/>
    <property type="project" value="InterPro"/>
</dbReference>
<gene>
    <name evidence="2" type="ORF">V2H45_04495</name>
</gene>
<proteinExistence type="predicted"/>
<dbReference type="SUPFAM" id="SSF50341">
    <property type="entry name" value="CheW-like"/>
    <property type="match status" value="1"/>
</dbReference>
<accession>A0AAW9PPG5</accession>
<organism evidence="2 3">
    <name type="scientific">Tumidithrix elongata BACA0141</name>
    <dbReference type="NCBI Taxonomy" id="2716417"/>
    <lineage>
        <taxon>Bacteria</taxon>
        <taxon>Bacillati</taxon>
        <taxon>Cyanobacteriota</taxon>
        <taxon>Cyanophyceae</taxon>
        <taxon>Pseudanabaenales</taxon>
        <taxon>Pseudanabaenaceae</taxon>
        <taxon>Tumidithrix</taxon>
        <taxon>Tumidithrix elongata</taxon>
    </lineage>
</organism>
<dbReference type="InterPro" id="IPR036061">
    <property type="entry name" value="CheW-like_dom_sf"/>
</dbReference>
<reference evidence="2" key="1">
    <citation type="submission" date="2024-01" db="EMBL/GenBank/DDBJ databases">
        <title>Bank of Algae and Cyanobacteria of the Azores (BACA) strain genomes.</title>
        <authorList>
            <person name="Luz R."/>
            <person name="Cordeiro R."/>
            <person name="Fonseca A."/>
            <person name="Goncalves V."/>
        </authorList>
    </citation>
    <scope>NUCLEOTIDE SEQUENCE</scope>
    <source>
        <strain evidence="2">BACA0141</strain>
    </source>
</reference>
<dbReference type="InterPro" id="IPR002545">
    <property type="entry name" value="CheW-lke_dom"/>
</dbReference>
<dbReference type="PROSITE" id="PS50851">
    <property type="entry name" value="CHEW"/>
    <property type="match status" value="1"/>
</dbReference>
<comment type="caution">
    <text evidence="2">The sequence shown here is derived from an EMBL/GenBank/DDBJ whole genome shotgun (WGS) entry which is preliminary data.</text>
</comment>
<evidence type="ECO:0000313" key="2">
    <source>
        <dbReference type="EMBL" id="MEE3716004.1"/>
    </source>
</evidence>
<feature type="domain" description="CheW-like" evidence="1">
    <location>
        <begin position="11"/>
        <end position="156"/>
    </location>
</feature>